<dbReference type="Gene3D" id="1.20.120.1880">
    <property type="entry name" value="Nucleoporin, helical C-terminal domain"/>
    <property type="match status" value="1"/>
</dbReference>
<dbReference type="Pfam" id="PF03177">
    <property type="entry name" value="Nucleoporin_C"/>
    <property type="match status" value="1"/>
</dbReference>
<reference evidence="5" key="1">
    <citation type="submission" date="2020-09" db="EMBL/GenBank/DDBJ databases">
        <title>Comparative genome analyses of four rice-infecting Rhizoctonia solani isolates reveal extensive enrichment of homogalacturonan modification genes.</title>
        <authorList>
            <person name="Lee D.-Y."/>
            <person name="Jeon J."/>
            <person name="Kim K.-T."/>
            <person name="Cheong K."/>
            <person name="Song H."/>
            <person name="Choi G."/>
            <person name="Ko J."/>
            <person name="Opiyo S.O."/>
            <person name="Zuo S."/>
            <person name="Madhav S."/>
            <person name="Lee Y.-H."/>
            <person name="Wang G.-L."/>
        </authorList>
    </citation>
    <scope>NUCLEOTIDE SEQUENCE</scope>
    <source>
        <strain evidence="5">AG1-IA B2</strain>
    </source>
</reference>
<evidence type="ECO:0000313" key="6">
    <source>
        <dbReference type="Proteomes" id="UP000614334"/>
    </source>
</evidence>
<comment type="caution">
    <text evidence="5">The sequence shown here is derived from an EMBL/GenBank/DDBJ whole genome shotgun (WGS) entry which is preliminary data.</text>
</comment>
<dbReference type="GO" id="GO:0044611">
    <property type="term" value="C:nuclear pore inner ring"/>
    <property type="evidence" value="ECO:0007669"/>
    <property type="project" value="TreeGrafter"/>
</dbReference>
<dbReference type="AlphaFoldDB" id="A0A8H7IIJ2"/>
<dbReference type="PANTHER" id="PTHR10350:SF6">
    <property type="entry name" value="NUCLEAR PORE COMPLEX PROTEIN NUP155"/>
    <property type="match status" value="1"/>
</dbReference>
<keyword evidence="3" id="KW-0539">Nucleus</keyword>
<dbReference type="GO" id="GO:0036228">
    <property type="term" value="P:protein localization to nuclear inner membrane"/>
    <property type="evidence" value="ECO:0007669"/>
    <property type="project" value="TreeGrafter"/>
</dbReference>
<dbReference type="GO" id="GO:0000972">
    <property type="term" value="P:transcription-dependent tethering of RNA polymerase II gene DNA at nuclear periphery"/>
    <property type="evidence" value="ECO:0007669"/>
    <property type="project" value="TreeGrafter"/>
</dbReference>
<comment type="subcellular location">
    <subcellularLocation>
        <location evidence="1">Nucleus</location>
    </subcellularLocation>
</comment>
<protein>
    <recommendedName>
        <fullName evidence="4">Nucleoporin Nup133/Nup155-like C-terminal domain-containing protein</fullName>
    </recommendedName>
</protein>
<dbReference type="GO" id="GO:0017056">
    <property type="term" value="F:structural constituent of nuclear pore"/>
    <property type="evidence" value="ECO:0007669"/>
    <property type="project" value="InterPro"/>
</dbReference>
<gene>
    <name evidence="5" type="ORF">RHS01_03093</name>
</gene>
<dbReference type="InterPro" id="IPR004870">
    <property type="entry name" value="Nucleoporin_Nup155"/>
</dbReference>
<dbReference type="InterPro" id="IPR042537">
    <property type="entry name" value="Nucleoporin_Nup155_C_2"/>
</dbReference>
<feature type="domain" description="Nucleoporin Nup133/Nup155-like C-terminal" evidence="4">
    <location>
        <begin position="257"/>
        <end position="836"/>
    </location>
</feature>
<dbReference type="Gene3D" id="1.25.40.440">
    <property type="entry name" value="Nucleoporin, helical domain, central subdomain"/>
    <property type="match status" value="1"/>
</dbReference>
<evidence type="ECO:0000259" key="4">
    <source>
        <dbReference type="Pfam" id="PF03177"/>
    </source>
</evidence>
<dbReference type="InterPro" id="IPR007187">
    <property type="entry name" value="Nucleoporin_Nup133/Nup155_C"/>
</dbReference>
<sequence>MGLLVAVQELESGPDNLRNSLFVATPDLGKIAASTTSGPSSNTTYGTTRRPVLNEYASLVPTGTKIWDLAPAPHVGERDGTWNDLTAQLVEPPRQFIALTEAGLTSLVKKRPMDVLRDLIEASRKVGDLSYVSVFKDSYGVDQFCMMCFALLASNSHLSADNLHLPGQRNTDGIDAAVNMSKEVLLVTQNLLQQFGGKPAAVERGMDVHYEFSARHDGFASYLAGLLKPIWKLNITKAGHPQLLLAGSGEFSAARGGTEQEALKANTRRFHNFKRCFRALLRAFSFVLLLIDYKFSDTVALCEPSLQQSLSKLTFDGLMTTTEGAEIARGLINNVINQQISQQISVDAISETLQQRCGSFCSAADVLLYKALESVRKAKETRDANEQRTCLKESFRLFRKCTSTLSLEKLQEVVAEYRALRYANGAVQLPLQCAKDWDLDNHGRDYWLSERLSGDERREAYKLRRECYKLVTDTLSAFDDAYEQSQGKDDGSAAVRKNAYQLALSSDDPMFHAELYDWLVSQGRTDDLLEIRTPYIEDHLISQAQRNDKWGELLWQFFVHSGQYLRAAMLCKHSPTLSATDLDLETRIEYLSLAVSNAKSHPSSEYGQHETAVEFLSDLEDKLEVAQVQLEIANLLSRRHAIEGDLEWRRRYEVLTSRLLDISTLYREFAEPENLHAIKLLILKVADRRDTQLAMSIWEAILAEAGSPQAVQEQVSTLAMRFFPSDIAFPLDSVCRLLDEYAWPRRLPPTWVPSVLLSGGIPFDALFGALLAIHESSVPPYNDIARTNHVLAEITVLLETWLDEQTRPGVGSTRAEFPVNHLDEVVSEFILHARAPNNKMRQPLDYLISKGGFVDGSE</sequence>
<dbReference type="InterPro" id="IPR042538">
    <property type="entry name" value="Nucleoporin_Nup155_C_3"/>
</dbReference>
<dbReference type="Proteomes" id="UP000614334">
    <property type="component" value="Unassembled WGS sequence"/>
</dbReference>
<dbReference type="Gene3D" id="1.20.58.1780">
    <property type="match status" value="2"/>
</dbReference>
<evidence type="ECO:0000256" key="2">
    <source>
        <dbReference type="ARBA" id="ARBA00022448"/>
    </source>
</evidence>
<evidence type="ECO:0000313" key="5">
    <source>
        <dbReference type="EMBL" id="KAF8759086.1"/>
    </source>
</evidence>
<dbReference type="GO" id="GO:0006606">
    <property type="term" value="P:protein import into nucleus"/>
    <property type="evidence" value="ECO:0007669"/>
    <property type="project" value="TreeGrafter"/>
</dbReference>
<proteinExistence type="predicted"/>
<dbReference type="InterPro" id="IPR042533">
    <property type="entry name" value="Nucleoporin_Nup155_C_1"/>
</dbReference>
<dbReference type="EMBL" id="JACYCF010000003">
    <property type="protein sequence ID" value="KAF8759086.1"/>
    <property type="molecule type" value="Genomic_DNA"/>
</dbReference>
<dbReference type="GO" id="GO:0006405">
    <property type="term" value="P:RNA export from nucleus"/>
    <property type="evidence" value="ECO:0007669"/>
    <property type="project" value="TreeGrafter"/>
</dbReference>
<evidence type="ECO:0000256" key="3">
    <source>
        <dbReference type="ARBA" id="ARBA00023242"/>
    </source>
</evidence>
<name>A0A8H7IIJ2_9AGAM</name>
<dbReference type="Gene3D" id="1.25.40.450">
    <property type="entry name" value="Nucleoporin, helical domain, N-terminal subdomain"/>
    <property type="match status" value="1"/>
</dbReference>
<dbReference type="PANTHER" id="PTHR10350">
    <property type="entry name" value="NUCLEAR PORE COMPLEX PROTEIN NUP155"/>
    <property type="match status" value="1"/>
</dbReference>
<organism evidence="5 6">
    <name type="scientific">Rhizoctonia solani</name>
    <dbReference type="NCBI Taxonomy" id="456999"/>
    <lineage>
        <taxon>Eukaryota</taxon>
        <taxon>Fungi</taxon>
        <taxon>Dikarya</taxon>
        <taxon>Basidiomycota</taxon>
        <taxon>Agaricomycotina</taxon>
        <taxon>Agaricomycetes</taxon>
        <taxon>Cantharellales</taxon>
        <taxon>Ceratobasidiaceae</taxon>
        <taxon>Rhizoctonia</taxon>
    </lineage>
</organism>
<evidence type="ECO:0000256" key="1">
    <source>
        <dbReference type="ARBA" id="ARBA00004123"/>
    </source>
</evidence>
<accession>A0A8H7IIJ2</accession>
<keyword evidence="2" id="KW-0813">Transport</keyword>